<evidence type="ECO:0000313" key="2">
    <source>
        <dbReference type="EMBL" id="WDI32180.1"/>
    </source>
</evidence>
<sequence length="257" mass="28914">MILRRITEHVKAQNWTAVALDFVIVVVGVFIGIQVSNLNAARADHVREARYLNNLAVEIREEVVALDEVMLAHRARITVIDRMLTDAGGAPPRRESRMSAPANAVDVARKFPAPEFLPIAEDEREYFLNYGILARTFNEKNTTFRTLQSTGDITILRDETLALDISDYYANIEDLIYFEGGTARHARDATTAVARRHGFNPFGENSYDLVVTALREDPEFTASLRALYNVSILNHFVIANLKREAEEILARLPDGEV</sequence>
<keyword evidence="1" id="KW-0812">Transmembrane</keyword>
<dbReference type="KEGG" id="hfl:PUV54_03110"/>
<keyword evidence="3" id="KW-1185">Reference proteome</keyword>
<protein>
    <submittedName>
        <fullName evidence="2">Uncharacterized protein</fullName>
    </submittedName>
</protein>
<dbReference type="AlphaFoldDB" id="A0AAE9ZEC3"/>
<feature type="transmembrane region" description="Helical" evidence="1">
    <location>
        <begin position="12"/>
        <end position="33"/>
    </location>
</feature>
<evidence type="ECO:0000313" key="3">
    <source>
        <dbReference type="Proteomes" id="UP001214043"/>
    </source>
</evidence>
<organism evidence="2 3">
    <name type="scientific">Hyphococcus flavus</name>
    <dbReference type="NCBI Taxonomy" id="1866326"/>
    <lineage>
        <taxon>Bacteria</taxon>
        <taxon>Pseudomonadati</taxon>
        <taxon>Pseudomonadota</taxon>
        <taxon>Alphaproteobacteria</taxon>
        <taxon>Parvularculales</taxon>
        <taxon>Parvularculaceae</taxon>
        <taxon>Hyphococcus</taxon>
    </lineage>
</organism>
<gene>
    <name evidence="2" type="ORF">PUV54_03110</name>
</gene>
<dbReference type="EMBL" id="CP118166">
    <property type="protein sequence ID" value="WDI32180.1"/>
    <property type="molecule type" value="Genomic_DNA"/>
</dbReference>
<reference evidence="2" key="1">
    <citation type="submission" date="2023-02" db="EMBL/GenBank/DDBJ databases">
        <title>Genome sequence of Hyphococcus flavus.</title>
        <authorList>
            <person name="Rong J.-C."/>
            <person name="Zhao Q."/>
            <person name="Yi M."/>
            <person name="Wu J.-Y."/>
        </authorList>
    </citation>
    <scope>NUCLEOTIDE SEQUENCE</scope>
    <source>
        <strain evidence="2">MCCC 1K03223</strain>
    </source>
</reference>
<evidence type="ECO:0000256" key="1">
    <source>
        <dbReference type="SAM" id="Phobius"/>
    </source>
</evidence>
<proteinExistence type="predicted"/>
<keyword evidence="1" id="KW-1133">Transmembrane helix</keyword>
<dbReference type="Proteomes" id="UP001214043">
    <property type="component" value="Chromosome"/>
</dbReference>
<dbReference type="RefSeq" id="WP_274494080.1">
    <property type="nucleotide sequence ID" value="NZ_CP118166.1"/>
</dbReference>
<keyword evidence="1" id="KW-0472">Membrane</keyword>
<name>A0AAE9ZEC3_9PROT</name>
<accession>A0AAE9ZEC3</accession>